<dbReference type="RefSeq" id="WP_185129782.1">
    <property type="nucleotide sequence ID" value="NZ_JACJVO010000017.1"/>
</dbReference>
<keyword evidence="1" id="KW-1133">Transmembrane helix</keyword>
<evidence type="ECO:0000256" key="1">
    <source>
        <dbReference type="SAM" id="Phobius"/>
    </source>
</evidence>
<keyword evidence="3" id="KW-1185">Reference proteome</keyword>
<keyword evidence="1" id="KW-0812">Transmembrane</keyword>
<evidence type="ECO:0000313" key="3">
    <source>
        <dbReference type="Proteomes" id="UP000564644"/>
    </source>
</evidence>
<reference evidence="2 3" key="1">
    <citation type="submission" date="2020-08" db="EMBL/GenBank/DDBJ databases">
        <title>Cohnella phylogeny.</title>
        <authorList>
            <person name="Dunlap C."/>
        </authorList>
    </citation>
    <scope>NUCLEOTIDE SEQUENCE [LARGE SCALE GENOMIC DNA]</scope>
    <source>
        <strain evidence="2 3">CBP 2801</strain>
    </source>
</reference>
<comment type="caution">
    <text evidence="2">The sequence shown here is derived from an EMBL/GenBank/DDBJ whole genome shotgun (WGS) entry which is preliminary data.</text>
</comment>
<evidence type="ECO:0000313" key="2">
    <source>
        <dbReference type="EMBL" id="MBB6732118.1"/>
    </source>
</evidence>
<dbReference type="Proteomes" id="UP000564644">
    <property type="component" value="Unassembled WGS sequence"/>
</dbReference>
<proteinExistence type="predicted"/>
<dbReference type="AlphaFoldDB" id="A0A7X0SLB1"/>
<feature type="transmembrane region" description="Helical" evidence="1">
    <location>
        <begin position="6"/>
        <end position="24"/>
    </location>
</feature>
<keyword evidence="1" id="KW-0472">Membrane</keyword>
<organism evidence="2 3">
    <name type="scientific">Cohnella zeiphila</name>
    <dbReference type="NCBI Taxonomy" id="2761120"/>
    <lineage>
        <taxon>Bacteria</taxon>
        <taxon>Bacillati</taxon>
        <taxon>Bacillota</taxon>
        <taxon>Bacilli</taxon>
        <taxon>Bacillales</taxon>
        <taxon>Paenibacillaceae</taxon>
        <taxon>Cohnella</taxon>
    </lineage>
</organism>
<gene>
    <name evidence="2" type="ORF">H7C18_14450</name>
</gene>
<feature type="transmembrane region" description="Helical" evidence="1">
    <location>
        <begin position="31"/>
        <end position="51"/>
    </location>
</feature>
<dbReference type="EMBL" id="JACJVO010000017">
    <property type="protein sequence ID" value="MBB6732118.1"/>
    <property type="molecule type" value="Genomic_DNA"/>
</dbReference>
<accession>A0A7X0SLB1</accession>
<protein>
    <submittedName>
        <fullName evidence="2">Uncharacterized protein</fullName>
    </submittedName>
</protein>
<sequence length="76" mass="8451">MMLKVTGYAVLLAVWGIIRIRLMIRRREPAAAIVYGGILLICLVVGTLIIAKVKVPSFNAPVDFVFQEVGKQLLRK</sequence>
<name>A0A7X0SLB1_9BACL</name>